<evidence type="ECO:0000313" key="2">
    <source>
        <dbReference type="Proteomes" id="UP000186609"/>
    </source>
</evidence>
<sequence>MPYRLIQDTVSRDVVEALETLLDGARRGEVTGIAYACSLKKMRYFTNIAGLCYKNPTFARGMVGALTDELATIIHHRNEGETR</sequence>
<accession>A0A1P8JV50</accession>
<dbReference type="OrthoDB" id="8911473at2"/>
<name>A0A1P8JV50_9BURK</name>
<dbReference type="STRING" id="1842727.RD110_10860"/>
<gene>
    <name evidence="1" type="ORF">RD110_10860</name>
</gene>
<dbReference type="RefSeq" id="WP_076199339.1">
    <property type="nucleotide sequence ID" value="NZ_CP019236.1"/>
</dbReference>
<keyword evidence="2" id="KW-1185">Reference proteome</keyword>
<proteinExistence type="predicted"/>
<organism evidence="1 2">
    <name type="scientific">Rhodoferax koreensis</name>
    <dbReference type="NCBI Taxonomy" id="1842727"/>
    <lineage>
        <taxon>Bacteria</taxon>
        <taxon>Pseudomonadati</taxon>
        <taxon>Pseudomonadota</taxon>
        <taxon>Betaproteobacteria</taxon>
        <taxon>Burkholderiales</taxon>
        <taxon>Comamonadaceae</taxon>
        <taxon>Rhodoferax</taxon>
    </lineage>
</organism>
<dbReference type="EMBL" id="CP019236">
    <property type="protein sequence ID" value="APW37627.1"/>
    <property type="molecule type" value="Genomic_DNA"/>
</dbReference>
<dbReference type="AlphaFoldDB" id="A0A1P8JV50"/>
<dbReference type="Proteomes" id="UP000186609">
    <property type="component" value="Chromosome"/>
</dbReference>
<reference evidence="1 2" key="1">
    <citation type="submission" date="2017-01" db="EMBL/GenBank/DDBJ databases">
        <authorList>
            <person name="Mah S.A."/>
            <person name="Swanson W.J."/>
            <person name="Moy G.W."/>
            <person name="Vacquier V.D."/>
        </authorList>
    </citation>
    <scope>NUCLEOTIDE SEQUENCE [LARGE SCALE GENOMIC DNA]</scope>
    <source>
        <strain evidence="1 2">DCY110</strain>
    </source>
</reference>
<dbReference type="KEGG" id="rhy:RD110_10860"/>
<evidence type="ECO:0000313" key="1">
    <source>
        <dbReference type="EMBL" id="APW37627.1"/>
    </source>
</evidence>
<protein>
    <submittedName>
        <fullName evidence="1">Uncharacterized protein</fullName>
    </submittedName>
</protein>